<dbReference type="Gene3D" id="2.60.40.790">
    <property type="match status" value="1"/>
</dbReference>
<organism evidence="2 3">
    <name type="scientific">Globodera pallida</name>
    <name type="common">Potato cyst nematode worm</name>
    <name type="synonym">Heterodera pallida</name>
    <dbReference type="NCBI Taxonomy" id="36090"/>
    <lineage>
        <taxon>Eukaryota</taxon>
        <taxon>Metazoa</taxon>
        <taxon>Ecdysozoa</taxon>
        <taxon>Nematoda</taxon>
        <taxon>Chromadorea</taxon>
        <taxon>Rhabditida</taxon>
        <taxon>Tylenchina</taxon>
        <taxon>Tylenchomorpha</taxon>
        <taxon>Tylenchoidea</taxon>
        <taxon>Heteroderidae</taxon>
        <taxon>Heteroderinae</taxon>
        <taxon>Globodera</taxon>
    </lineage>
</organism>
<reference evidence="3" key="3">
    <citation type="submission" date="2016-06" db="UniProtKB">
        <authorList>
            <consortium name="WormBaseParasite"/>
        </authorList>
    </citation>
    <scope>IDENTIFICATION</scope>
</reference>
<feature type="domain" description="SHSP" evidence="1">
    <location>
        <begin position="21"/>
        <end position="56"/>
    </location>
</feature>
<dbReference type="Pfam" id="PF00011">
    <property type="entry name" value="HSP20"/>
    <property type="match status" value="1"/>
</dbReference>
<reference evidence="2" key="2">
    <citation type="submission" date="2014-05" db="EMBL/GenBank/DDBJ databases">
        <title>The genome and life-stage specific transcriptomes of Globodera pallida elucidate key aspects of plant parasitism by a cyst nematode.</title>
        <authorList>
            <person name="Cotton J.A."/>
            <person name="Lilley C.J."/>
            <person name="Jones L.M."/>
            <person name="Kikuchi T."/>
            <person name="Reid A.J."/>
            <person name="Thorpe P."/>
            <person name="Tsai I.J."/>
            <person name="Beasley H."/>
            <person name="Blok V."/>
            <person name="Cock P.J.A."/>
            <person name="Van den Akker S.E."/>
            <person name="Holroyd N."/>
            <person name="Hunt M."/>
            <person name="Mantelin S."/>
            <person name="Naghra H."/>
            <person name="Pain A."/>
            <person name="Palomares-Rius J.E."/>
            <person name="Zarowiecki M."/>
            <person name="Berriman M."/>
            <person name="Jones J.T."/>
            <person name="Urwin P.E."/>
        </authorList>
    </citation>
    <scope>NUCLEOTIDE SEQUENCE [LARGE SCALE GENOMIC DNA]</scope>
    <source>
        <strain evidence="2">Lindley</strain>
    </source>
</reference>
<dbReference type="Proteomes" id="UP000050741">
    <property type="component" value="Unassembled WGS sequence"/>
</dbReference>
<proteinExistence type="predicted"/>
<sequence length="80" mass="8889">MTAIPVKRDLFTSSLFSSPNSKPEFEVELDVQQFAPNEIDVKVSGDDVVVNCLHESKVNHIKFGTLCLPRRASSEKGRKA</sequence>
<name>A0A183C0P2_GLOPA</name>
<dbReference type="WBParaSite" id="GPLIN_000643500">
    <property type="protein sequence ID" value="GPLIN_000643500"/>
    <property type="gene ID" value="GPLIN_000643500"/>
</dbReference>
<reference evidence="2" key="1">
    <citation type="submission" date="2013-12" db="EMBL/GenBank/DDBJ databases">
        <authorList>
            <person name="Aslett M."/>
        </authorList>
    </citation>
    <scope>NUCLEOTIDE SEQUENCE [LARGE SCALE GENOMIC DNA]</scope>
    <source>
        <strain evidence="2">Lindley</strain>
    </source>
</reference>
<protein>
    <submittedName>
        <fullName evidence="3">SHSP domain-containing protein</fullName>
    </submittedName>
</protein>
<evidence type="ECO:0000313" key="2">
    <source>
        <dbReference type="Proteomes" id="UP000050741"/>
    </source>
</evidence>
<evidence type="ECO:0000259" key="1">
    <source>
        <dbReference type="Pfam" id="PF00011"/>
    </source>
</evidence>
<dbReference type="InterPro" id="IPR008978">
    <property type="entry name" value="HSP20-like_chaperone"/>
</dbReference>
<dbReference type="AlphaFoldDB" id="A0A183C0P2"/>
<dbReference type="CDD" id="cd06526">
    <property type="entry name" value="metazoan_ACD"/>
    <property type="match status" value="1"/>
</dbReference>
<keyword evidence="2" id="KW-1185">Reference proteome</keyword>
<accession>A0A183C0P2</accession>
<evidence type="ECO:0000313" key="3">
    <source>
        <dbReference type="WBParaSite" id="GPLIN_000643500"/>
    </source>
</evidence>
<dbReference type="InterPro" id="IPR002068">
    <property type="entry name" value="A-crystallin/Hsp20_dom"/>
</dbReference>